<comment type="caution">
    <text evidence="8">The sequence shown here is derived from an EMBL/GenBank/DDBJ whole genome shotgun (WGS) entry which is preliminary data.</text>
</comment>
<dbReference type="PANTHER" id="PTHR43141:SF4">
    <property type="entry name" value="CYTOCHROME BD2 SUBUNIT II"/>
    <property type="match status" value="1"/>
</dbReference>
<comment type="subcellular location">
    <subcellularLocation>
        <location evidence="1">Cell membrane</location>
        <topology evidence="1">Multi-pass membrane protein</topology>
    </subcellularLocation>
</comment>
<protein>
    <submittedName>
        <fullName evidence="8">Ubiquinol oxidase subunit II, cyanide insensitive</fullName>
    </submittedName>
</protein>
<dbReference type="Pfam" id="PF02322">
    <property type="entry name" value="Cyt_bd_oxida_II"/>
    <property type="match status" value="1"/>
</dbReference>
<sequence>MTSSLPSVGPLFWLMVVFFGLLLYVVLDGYDLGVGILVLFERQEQHRKEMIEIIATSWDGNESWLLLVMIGLFAGFPQAYGTLLPALYIPVILMLLSLIFRGVSFEFRSQASRSWGLAFAVGSLIASFCQGAIFGSLISGIPVKDGHFAGTPFSFLHGLSLLTGGLFVCFYCLTGASWLNDKTDGTLAASAKQKGRFLTLVVAILLIVTMILAPLASPVFGGAFSTKSLFVLGATILALISLGITWYSLKRLNNVAPFIFAAGALTLALMSLLVINYPYLVPPSMTFWQAASPRNTVDFLLIAVGFCIPVTLGYNAFAYVVFRGKFSLPEQKKV</sequence>
<dbReference type="Proteomes" id="UP000635565">
    <property type="component" value="Unassembled WGS sequence"/>
</dbReference>
<evidence type="ECO:0000256" key="3">
    <source>
        <dbReference type="ARBA" id="ARBA00022475"/>
    </source>
</evidence>
<feature type="transmembrane region" description="Helical" evidence="7">
    <location>
        <begin position="86"/>
        <end position="103"/>
    </location>
</feature>
<reference evidence="8 9" key="1">
    <citation type="journal article" date="2021" name="Int. J. Syst. Evol. Microbiol.">
        <title>Reticulibacter mediterranei gen. nov., sp. nov., within the new family Reticulibacteraceae fam. nov., and Ktedonospora formicarum gen. nov., sp. nov., Ktedonobacter robiniae sp. nov., Dictyobacter formicarum sp. nov. and Dictyobacter arantiisoli sp. nov., belonging to the class Ktedonobacteria.</title>
        <authorList>
            <person name="Yabe S."/>
            <person name="Zheng Y."/>
            <person name="Wang C.M."/>
            <person name="Sakai Y."/>
            <person name="Abe K."/>
            <person name="Yokota A."/>
            <person name="Donadio S."/>
            <person name="Cavaletti L."/>
            <person name="Monciardini P."/>
        </authorList>
    </citation>
    <scope>NUCLEOTIDE SEQUENCE [LARGE SCALE GENOMIC DNA]</scope>
    <source>
        <strain evidence="8 9">SOSP1-9</strain>
    </source>
</reference>
<dbReference type="NCBIfam" id="TIGR00203">
    <property type="entry name" value="cydB"/>
    <property type="match status" value="1"/>
</dbReference>
<dbReference type="InterPro" id="IPR003317">
    <property type="entry name" value="Cyt-d_oxidase_su2"/>
</dbReference>
<dbReference type="RefSeq" id="WP_201360331.1">
    <property type="nucleotide sequence ID" value="NZ_BNJJ01000002.1"/>
</dbReference>
<keyword evidence="6 7" id="KW-0472">Membrane</keyword>
<feature type="transmembrane region" description="Helical" evidence="7">
    <location>
        <begin position="153"/>
        <end position="176"/>
    </location>
</feature>
<evidence type="ECO:0000256" key="4">
    <source>
        <dbReference type="ARBA" id="ARBA00022692"/>
    </source>
</evidence>
<keyword evidence="4 7" id="KW-0812">Transmembrane</keyword>
<evidence type="ECO:0000256" key="2">
    <source>
        <dbReference type="ARBA" id="ARBA00007543"/>
    </source>
</evidence>
<evidence type="ECO:0000256" key="7">
    <source>
        <dbReference type="SAM" id="Phobius"/>
    </source>
</evidence>
<keyword evidence="9" id="KW-1185">Reference proteome</keyword>
<evidence type="ECO:0000256" key="1">
    <source>
        <dbReference type="ARBA" id="ARBA00004651"/>
    </source>
</evidence>
<feature type="transmembrane region" description="Helical" evidence="7">
    <location>
        <begin position="256"/>
        <end position="279"/>
    </location>
</feature>
<keyword evidence="3" id="KW-1003">Cell membrane</keyword>
<dbReference type="PANTHER" id="PTHR43141">
    <property type="entry name" value="CYTOCHROME BD2 SUBUNIT II"/>
    <property type="match status" value="1"/>
</dbReference>
<evidence type="ECO:0000313" key="8">
    <source>
        <dbReference type="EMBL" id="GHO82679.1"/>
    </source>
</evidence>
<feature type="transmembrane region" description="Helical" evidence="7">
    <location>
        <begin position="115"/>
        <end position="141"/>
    </location>
</feature>
<evidence type="ECO:0000256" key="5">
    <source>
        <dbReference type="ARBA" id="ARBA00022989"/>
    </source>
</evidence>
<proteinExistence type="inferred from homology"/>
<feature type="transmembrane region" description="Helical" evidence="7">
    <location>
        <begin position="12"/>
        <end position="40"/>
    </location>
</feature>
<feature type="transmembrane region" description="Helical" evidence="7">
    <location>
        <begin position="229"/>
        <end position="249"/>
    </location>
</feature>
<comment type="similarity">
    <text evidence="2">Belongs to the cytochrome ubiquinol oxidase subunit 2 family.</text>
</comment>
<accession>A0ABQ3V9L7</accession>
<feature type="transmembrane region" description="Helical" evidence="7">
    <location>
        <begin position="299"/>
        <end position="322"/>
    </location>
</feature>
<evidence type="ECO:0000256" key="6">
    <source>
        <dbReference type="ARBA" id="ARBA00023136"/>
    </source>
</evidence>
<organism evidence="8 9">
    <name type="scientific">Dictyobacter formicarum</name>
    <dbReference type="NCBI Taxonomy" id="2778368"/>
    <lineage>
        <taxon>Bacteria</taxon>
        <taxon>Bacillati</taxon>
        <taxon>Chloroflexota</taxon>
        <taxon>Ktedonobacteria</taxon>
        <taxon>Ktedonobacterales</taxon>
        <taxon>Dictyobacteraceae</taxon>
        <taxon>Dictyobacter</taxon>
    </lineage>
</organism>
<gene>
    <name evidence="8" type="ORF">KSZ_06850</name>
</gene>
<name>A0ABQ3V9L7_9CHLR</name>
<keyword evidence="5 7" id="KW-1133">Transmembrane helix</keyword>
<evidence type="ECO:0000313" key="9">
    <source>
        <dbReference type="Proteomes" id="UP000635565"/>
    </source>
</evidence>
<dbReference type="EMBL" id="BNJJ01000002">
    <property type="protein sequence ID" value="GHO82679.1"/>
    <property type="molecule type" value="Genomic_DNA"/>
</dbReference>
<feature type="transmembrane region" description="Helical" evidence="7">
    <location>
        <begin position="197"/>
        <end position="217"/>
    </location>
</feature>